<name>A0AAV2A0J3_9ARAC</name>
<dbReference type="EMBL" id="CAXIEN010000092">
    <property type="protein sequence ID" value="CAL1276353.1"/>
    <property type="molecule type" value="Genomic_DNA"/>
</dbReference>
<evidence type="ECO:0000313" key="4">
    <source>
        <dbReference type="Proteomes" id="UP001497382"/>
    </source>
</evidence>
<protein>
    <submittedName>
        <fullName evidence="3">Uncharacterized protein</fullName>
    </submittedName>
</protein>
<reference evidence="3 4" key="1">
    <citation type="submission" date="2024-04" db="EMBL/GenBank/DDBJ databases">
        <authorList>
            <person name="Rising A."/>
            <person name="Reimegard J."/>
            <person name="Sonavane S."/>
            <person name="Akerstrom W."/>
            <person name="Nylinder S."/>
            <person name="Hedman E."/>
            <person name="Kallberg Y."/>
        </authorList>
    </citation>
    <scope>NUCLEOTIDE SEQUENCE [LARGE SCALE GENOMIC DNA]</scope>
</reference>
<sequence length="542" mass="61934">MITIMDSILEVHEDVVSDPLKHLLSLDWNPSVTVTTIENNFEPTKSVKRVRFSDEVEKISYDSGDEKNLDISFSHEENSNDKKDNTEMNVDLPAYSNENKTNIFNEETEFTNFELPFEENTVDSVVNDINDNSLINFNTEIKVILQGLGDSVNENADQNSLLLVDNYENSQLMSAVYLQEEGSDLNEVANQVENLTLENTSLENITSVSPVKFISKLSDFKMHISENPVDELKSNSSDGSSIASKRRVKNKLYNQKQSWKLNSVLTENSSYSSASELNSAVFKAWCEVKNKTKIVETAVSIEKNVSNKQSSTNSAYLTWKKSKTEALKKPKKDKPNSIFSNMHQENSKNSKEENEMAFKAWKKKKDEMLKQKVSEKFDEEQEQVVESLMEKKEKKMEADAAFTACRSSWETVSCCSGNWTPSPVGQIPAPFPLCKKQHKSHLMKIEKKKRAWVMQKKREEEEKKVARDREALIAYRMWLESKNSVKHDTFSPVKAKPPWIPPGKYWLQFLCQAPSHGPLSRAVTEKFQNLGIDLKSSEQLNM</sequence>
<keyword evidence="4" id="KW-1185">Reference proteome</keyword>
<evidence type="ECO:0000256" key="2">
    <source>
        <dbReference type="SAM" id="MobiDB-lite"/>
    </source>
</evidence>
<keyword evidence="1" id="KW-0175">Coiled coil</keyword>
<feature type="region of interest" description="Disordered" evidence="2">
    <location>
        <begin position="326"/>
        <end position="353"/>
    </location>
</feature>
<proteinExistence type="predicted"/>
<dbReference type="EMBL" id="CAXIEN010000092">
    <property type="protein sequence ID" value="CAL1276349.1"/>
    <property type="molecule type" value="Genomic_DNA"/>
</dbReference>
<feature type="coiled-coil region" evidence="1">
    <location>
        <begin position="178"/>
        <end position="205"/>
    </location>
</feature>
<accession>A0AAV2A0J3</accession>
<dbReference type="AlphaFoldDB" id="A0AAV2A0J3"/>
<gene>
    <name evidence="3" type="ORF">LARSCL_LOCUS8596</name>
</gene>
<evidence type="ECO:0000256" key="1">
    <source>
        <dbReference type="SAM" id="Coils"/>
    </source>
</evidence>
<comment type="caution">
    <text evidence="3">The sequence shown here is derived from an EMBL/GenBank/DDBJ whole genome shotgun (WGS) entry which is preliminary data.</text>
</comment>
<dbReference type="Proteomes" id="UP001497382">
    <property type="component" value="Unassembled WGS sequence"/>
</dbReference>
<evidence type="ECO:0000313" key="3">
    <source>
        <dbReference type="EMBL" id="CAL1276349.1"/>
    </source>
</evidence>
<organism evidence="3 4">
    <name type="scientific">Larinioides sclopetarius</name>
    <dbReference type="NCBI Taxonomy" id="280406"/>
    <lineage>
        <taxon>Eukaryota</taxon>
        <taxon>Metazoa</taxon>
        <taxon>Ecdysozoa</taxon>
        <taxon>Arthropoda</taxon>
        <taxon>Chelicerata</taxon>
        <taxon>Arachnida</taxon>
        <taxon>Araneae</taxon>
        <taxon>Araneomorphae</taxon>
        <taxon>Entelegynae</taxon>
        <taxon>Araneoidea</taxon>
        <taxon>Araneidae</taxon>
        <taxon>Larinioides</taxon>
    </lineage>
</organism>